<dbReference type="STRING" id="1287681.M7SHM0"/>
<dbReference type="Gene3D" id="1.20.1250.20">
    <property type="entry name" value="MFS general substrate transporter like domains"/>
    <property type="match status" value="1"/>
</dbReference>
<dbReference type="OMA" id="QVRIVEC"/>
<dbReference type="HOGENOM" id="CLU_001265_30_1_1"/>
<dbReference type="InterPro" id="IPR036259">
    <property type="entry name" value="MFS_trans_sf"/>
</dbReference>
<accession>M7SHM0</accession>
<dbReference type="InterPro" id="IPR005829">
    <property type="entry name" value="Sugar_transporter_CS"/>
</dbReference>
<comment type="similarity">
    <text evidence="2">Belongs to the major facilitator superfamily. Sugar transporter (TC 2.A.1.1) family.</text>
</comment>
<feature type="transmembrane region" description="Helical" evidence="6">
    <location>
        <begin position="31"/>
        <end position="51"/>
    </location>
</feature>
<dbReference type="OrthoDB" id="6133115at2759"/>
<feature type="transmembrane region" description="Helical" evidence="6">
    <location>
        <begin position="204"/>
        <end position="231"/>
    </location>
</feature>
<dbReference type="EMBL" id="KB707177">
    <property type="protein sequence ID" value="EMR63768.1"/>
    <property type="molecule type" value="Genomic_DNA"/>
</dbReference>
<keyword evidence="3 6" id="KW-0812">Transmembrane</keyword>
<keyword evidence="5 6" id="KW-0472">Membrane</keyword>
<feature type="transmembrane region" description="Helical" evidence="6">
    <location>
        <begin position="243"/>
        <end position="262"/>
    </location>
</feature>
<dbReference type="GO" id="GO:0016020">
    <property type="term" value="C:membrane"/>
    <property type="evidence" value="ECO:0007669"/>
    <property type="project" value="UniProtKB-SubCell"/>
</dbReference>
<dbReference type="KEGG" id="ela:UCREL1_9281"/>
<feature type="transmembrane region" description="Helical" evidence="6">
    <location>
        <begin position="72"/>
        <end position="93"/>
    </location>
</feature>
<dbReference type="InterPro" id="IPR050360">
    <property type="entry name" value="MFS_Sugar_Transporters"/>
</dbReference>
<feature type="transmembrane region" description="Helical" evidence="6">
    <location>
        <begin position="274"/>
        <end position="293"/>
    </location>
</feature>
<evidence type="ECO:0000256" key="3">
    <source>
        <dbReference type="ARBA" id="ARBA00022692"/>
    </source>
</evidence>
<dbReference type="PANTHER" id="PTHR48022:SF17">
    <property type="entry name" value="HEXOSE TRANSPORTER"/>
    <property type="match status" value="1"/>
</dbReference>
<dbReference type="PROSITE" id="PS50850">
    <property type="entry name" value="MFS"/>
    <property type="match status" value="1"/>
</dbReference>
<evidence type="ECO:0000256" key="4">
    <source>
        <dbReference type="ARBA" id="ARBA00022989"/>
    </source>
</evidence>
<evidence type="ECO:0000259" key="7">
    <source>
        <dbReference type="PROSITE" id="PS50850"/>
    </source>
</evidence>
<sequence length="298" mass="32059">MFSSLLIVGTFSGCFINALLTNRSVILQTVGIASAGFIVGRVLLGIAIGLISNSIPSYLMECSSGTNRGRFMACYLQFLTSGNVLACGINYGVTIGFQLLFAITILLGACYCPESPSVLLLWNREEDTRRSFGILKNARPDSEEVNMAMEELQKTLAEQNAMGQVRIVECFQGSNLRRTLLGLAMAFFTIATGITFWFGYGTTFFIVAGVSNSYLISLILAIVNCVFTAPSLHLVERLGRRRLLIWGGIIMGVTQILTGAIHSAAPNSNASKNMLVAGAVIFIAAYAPSWGVGGRHSI</sequence>
<organism evidence="8 9">
    <name type="scientific">Eutypa lata (strain UCR-EL1)</name>
    <name type="common">Grapevine dieback disease fungus</name>
    <name type="synonym">Eutypa armeniacae</name>
    <dbReference type="NCBI Taxonomy" id="1287681"/>
    <lineage>
        <taxon>Eukaryota</taxon>
        <taxon>Fungi</taxon>
        <taxon>Dikarya</taxon>
        <taxon>Ascomycota</taxon>
        <taxon>Pezizomycotina</taxon>
        <taxon>Sordariomycetes</taxon>
        <taxon>Xylariomycetidae</taxon>
        <taxon>Xylariales</taxon>
        <taxon>Diatrypaceae</taxon>
        <taxon>Eutypa</taxon>
    </lineage>
</organism>
<feature type="transmembrane region" description="Helical" evidence="6">
    <location>
        <begin position="180"/>
        <end position="198"/>
    </location>
</feature>
<dbReference type="PROSITE" id="PS00217">
    <property type="entry name" value="SUGAR_TRANSPORT_2"/>
    <property type="match status" value="1"/>
</dbReference>
<gene>
    <name evidence="8" type="ORF">UCREL1_9281</name>
</gene>
<evidence type="ECO:0000256" key="1">
    <source>
        <dbReference type="ARBA" id="ARBA00004141"/>
    </source>
</evidence>
<dbReference type="Pfam" id="PF00083">
    <property type="entry name" value="Sugar_tr"/>
    <property type="match status" value="1"/>
</dbReference>
<dbReference type="eggNOG" id="KOG0254">
    <property type="taxonomic scope" value="Eukaryota"/>
</dbReference>
<comment type="subcellular location">
    <subcellularLocation>
        <location evidence="1">Membrane</location>
        <topology evidence="1">Multi-pass membrane protein</topology>
    </subcellularLocation>
</comment>
<name>M7SHM0_EUTLA</name>
<dbReference type="InterPro" id="IPR005828">
    <property type="entry name" value="MFS_sugar_transport-like"/>
</dbReference>
<evidence type="ECO:0000256" key="5">
    <source>
        <dbReference type="ARBA" id="ARBA00023136"/>
    </source>
</evidence>
<feature type="transmembrane region" description="Helical" evidence="6">
    <location>
        <begin position="99"/>
        <end position="122"/>
    </location>
</feature>
<proteinExistence type="inferred from homology"/>
<protein>
    <submittedName>
        <fullName evidence="8">Putative mfs monosaccharide transporter protein</fullName>
    </submittedName>
</protein>
<dbReference type="PANTHER" id="PTHR48022">
    <property type="entry name" value="PLASTIDIC GLUCOSE TRANSPORTER 4"/>
    <property type="match status" value="1"/>
</dbReference>
<dbReference type="AlphaFoldDB" id="M7SHM0"/>
<dbReference type="GO" id="GO:0005351">
    <property type="term" value="F:carbohydrate:proton symporter activity"/>
    <property type="evidence" value="ECO:0007669"/>
    <property type="project" value="TreeGrafter"/>
</dbReference>
<dbReference type="Proteomes" id="UP000012174">
    <property type="component" value="Unassembled WGS sequence"/>
</dbReference>
<dbReference type="InterPro" id="IPR020846">
    <property type="entry name" value="MFS_dom"/>
</dbReference>
<keyword evidence="9" id="KW-1185">Reference proteome</keyword>
<feature type="domain" description="Major facilitator superfamily (MFS) profile" evidence="7">
    <location>
        <begin position="1"/>
        <end position="298"/>
    </location>
</feature>
<evidence type="ECO:0000256" key="2">
    <source>
        <dbReference type="ARBA" id="ARBA00010992"/>
    </source>
</evidence>
<evidence type="ECO:0000313" key="8">
    <source>
        <dbReference type="EMBL" id="EMR63768.1"/>
    </source>
</evidence>
<keyword evidence="4 6" id="KW-1133">Transmembrane helix</keyword>
<reference evidence="9" key="1">
    <citation type="journal article" date="2013" name="Genome Announc.">
        <title>Draft genome sequence of the grapevine dieback fungus Eutypa lata UCR-EL1.</title>
        <authorList>
            <person name="Blanco-Ulate B."/>
            <person name="Rolshausen P.E."/>
            <person name="Cantu D."/>
        </authorList>
    </citation>
    <scope>NUCLEOTIDE SEQUENCE [LARGE SCALE GENOMIC DNA]</scope>
    <source>
        <strain evidence="9">UCR-EL1</strain>
    </source>
</reference>
<dbReference type="SUPFAM" id="SSF103473">
    <property type="entry name" value="MFS general substrate transporter"/>
    <property type="match status" value="1"/>
</dbReference>
<evidence type="ECO:0000256" key="6">
    <source>
        <dbReference type="SAM" id="Phobius"/>
    </source>
</evidence>
<evidence type="ECO:0000313" key="9">
    <source>
        <dbReference type="Proteomes" id="UP000012174"/>
    </source>
</evidence>